<evidence type="ECO:0000256" key="1">
    <source>
        <dbReference type="SAM" id="Coils"/>
    </source>
</evidence>
<feature type="region of interest" description="Disordered" evidence="2">
    <location>
        <begin position="1"/>
        <end position="25"/>
    </location>
</feature>
<keyword evidence="1" id="KW-0175">Coiled coil</keyword>
<comment type="caution">
    <text evidence="3">The sequence shown here is derived from an EMBL/GenBank/DDBJ whole genome shotgun (WGS) entry which is preliminary data.</text>
</comment>
<protein>
    <submittedName>
        <fullName evidence="3">Uncharacterized protein</fullName>
    </submittedName>
</protein>
<keyword evidence="4" id="KW-1185">Reference proteome</keyword>
<dbReference type="AlphaFoldDB" id="A0AAD9MN42"/>
<evidence type="ECO:0000313" key="3">
    <source>
        <dbReference type="EMBL" id="KAK2080688.1"/>
    </source>
</evidence>
<reference evidence="3" key="1">
    <citation type="submission" date="2021-01" db="EMBL/GenBank/DDBJ databases">
        <authorList>
            <person name="Eckstrom K.M.E."/>
        </authorList>
    </citation>
    <scope>NUCLEOTIDE SEQUENCE</scope>
    <source>
        <strain evidence="3">UVCC 0001</strain>
    </source>
</reference>
<evidence type="ECO:0000256" key="2">
    <source>
        <dbReference type="SAM" id="MobiDB-lite"/>
    </source>
</evidence>
<accession>A0AAD9MN42</accession>
<dbReference type="Proteomes" id="UP001255856">
    <property type="component" value="Unassembled WGS sequence"/>
</dbReference>
<evidence type="ECO:0000313" key="4">
    <source>
        <dbReference type="Proteomes" id="UP001255856"/>
    </source>
</evidence>
<organism evidence="3 4">
    <name type="scientific">Prototheca wickerhamii</name>
    <dbReference type="NCBI Taxonomy" id="3111"/>
    <lineage>
        <taxon>Eukaryota</taxon>
        <taxon>Viridiplantae</taxon>
        <taxon>Chlorophyta</taxon>
        <taxon>core chlorophytes</taxon>
        <taxon>Trebouxiophyceae</taxon>
        <taxon>Chlorellales</taxon>
        <taxon>Chlorellaceae</taxon>
        <taxon>Prototheca</taxon>
    </lineage>
</organism>
<dbReference type="EMBL" id="JASFZW010000001">
    <property type="protein sequence ID" value="KAK2080688.1"/>
    <property type="molecule type" value="Genomic_DNA"/>
</dbReference>
<feature type="coiled-coil region" evidence="1">
    <location>
        <begin position="51"/>
        <end position="85"/>
    </location>
</feature>
<proteinExistence type="predicted"/>
<gene>
    <name evidence="3" type="ORF">QBZ16_000542</name>
</gene>
<sequence length="119" mass="12651">MDLEEELGPGLGATSPAKGPATSAPLVHIDIDGDDLYAGLAQGSGIESIQLAQERARADALQQELEALRVALASLQEEHGVVRQERDALLTNISSLYNTAKLEIGRKDGEIKDLRASCD</sequence>
<name>A0AAD9MN42_PROWI</name>